<dbReference type="GO" id="GO:0043138">
    <property type="term" value="F:3'-5' DNA helicase activity"/>
    <property type="evidence" value="ECO:0007669"/>
    <property type="project" value="UniProtKB-EC"/>
</dbReference>
<feature type="domain" description="Helicase ATP-binding" evidence="7">
    <location>
        <begin position="27"/>
        <end position="159"/>
    </location>
</feature>
<feature type="non-terminal residue" evidence="8">
    <location>
        <position position="168"/>
    </location>
</feature>
<dbReference type="GO" id="GO:0043590">
    <property type="term" value="C:bacterial nucleoid"/>
    <property type="evidence" value="ECO:0007669"/>
    <property type="project" value="TreeGrafter"/>
</dbReference>
<name>X1QUH5_9ZZZZ</name>
<comment type="caution">
    <text evidence="8">The sequence shown here is derived from an EMBL/GenBank/DDBJ whole genome shotgun (WGS) entry which is preliminary data.</text>
</comment>
<dbReference type="InterPro" id="IPR027417">
    <property type="entry name" value="P-loop_NTPase"/>
</dbReference>
<evidence type="ECO:0000256" key="4">
    <source>
        <dbReference type="ARBA" id="ARBA00023235"/>
    </source>
</evidence>
<dbReference type="GO" id="GO:0003677">
    <property type="term" value="F:DNA binding"/>
    <property type="evidence" value="ECO:0007669"/>
    <property type="project" value="UniProtKB-KW"/>
</dbReference>
<dbReference type="InterPro" id="IPR002464">
    <property type="entry name" value="DNA/RNA_helicase_DEAH_CS"/>
</dbReference>
<dbReference type="PANTHER" id="PTHR13710">
    <property type="entry name" value="DNA HELICASE RECQ FAMILY MEMBER"/>
    <property type="match status" value="1"/>
</dbReference>
<keyword evidence="2" id="KW-0378">Hydrolase</keyword>
<dbReference type="GO" id="GO:0005524">
    <property type="term" value="F:ATP binding"/>
    <property type="evidence" value="ECO:0007669"/>
    <property type="project" value="InterPro"/>
</dbReference>
<dbReference type="EC" id="5.6.2.4" evidence="6"/>
<dbReference type="GO" id="GO:0030894">
    <property type="term" value="C:replisome"/>
    <property type="evidence" value="ECO:0007669"/>
    <property type="project" value="TreeGrafter"/>
</dbReference>
<dbReference type="GO" id="GO:0005737">
    <property type="term" value="C:cytoplasm"/>
    <property type="evidence" value="ECO:0007669"/>
    <property type="project" value="TreeGrafter"/>
</dbReference>
<dbReference type="PANTHER" id="PTHR13710:SF105">
    <property type="entry name" value="ATP-DEPENDENT DNA HELICASE Q1"/>
    <property type="match status" value="1"/>
</dbReference>
<organism evidence="8">
    <name type="scientific">marine sediment metagenome</name>
    <dbReference type="NCBI Taxonomy" id="412755"/>
    <lineage>
        <taxon>unclassified sequences</taxon>
        <taxon>metagenomes</taxon>
        <taxon>ecological metagenomes</taxon>
    </lineage>
</organism>
<dbReference type="InterPro" id="IPR014001">
    <property type="entry name" value="Helicase_ATP-bd"/>
</dbReference>
<evidence type="ECO:0000256" key="2">
    <source>
        <dbReference type="ARBA" id="ARBA00022801"/>
    </source>
</evidence>
<accession>X1QUH5</accession>
<dbReference type="Pfam" id="PF00270">
    <property type="entry name" value="DEAD"/>
    <property type="match status" value="1"/>
</dbReference>
<dbReference type="SUPFAM" id="SSF52540">
    <property type="entry name" value="P-loop containing nucleoside triphosphate hydrolases"/>
    <property type="match status" value="1"/>
</dbReference>
<evidence type="ECO:0000313" key="8">
    <source>
        <dbReference type="EMBL" id="GAI72227.1"/>
    </source>
</evidence>
<dbReference type="GO" id="GO:0006310">
    <property type="term" value="P:DNA recombination"/>
    <property type="evidence" value="ECO:0007669"/>
    <property type="project" value="TreeGrafter"/>
</dbReference>
<gene>
    <name evidence="8" type="ORF">S12H4_03814</name>
</gene>
<dbReference type="AlphaFoldDB" id="X1QUH5"/>
<dbReference type="SMART" id="SM00487">
    <property type="entry name" value="DEXDc"/>
    <property type="match status" value="1"/>
</dbReference>
<evidence type="ECO:0000256" key="1">
    <source>
        <dbReference type="ARBA" id="ARBA00005446"/>
    </source>
</evidence>
<dbReference type="PROSITE" id="PS51192">
    <property type="entry name" value="HELICASE_ATP_BIND_1"/>
    <property type="match status" value="1"/>
</dbReference>
<dbReference type="EMBL" id="BARW01001114">
    <property type="protein sequence ID" value="GAI72227.1"/>
    <property type="molecule type" value="Genomic_DNA"/>
</dbReference>
<dbReference type="InterPro" id="IPR011545">
    <property type="entry name" value="DEAD/DEAH_box_helicase_dom"/>
</dbReference>
<evidence type="ECO:0000256" key="3">
    <source>
        <dbReference type="ARBA" id="ARBA00023125"/>
    </source>
</evidence>
<reference evidence="8" key="1">
    <citation type="journal article" date="2014" name="Front. Microbiol.">
        <title>High frequency of phylogenetically diverse reductive dehalogenase-homologous genes in deep subseafloor sedimentary metagenomes.</title>
        <authorList>
            <person name="Kawai M."/>
            <person name="Futagami T."/>
            <person name="Toyoda A."/>
            <person name="Takaki Y."/>
            <person name="Nishi S."/>
            <person name="Hori S."/>
            <person name="Arai W."/>
            <person name="Tsubouchi T."/>
            <person name="Morono Y."/>
            <person name="Uchiyama I."/>
            <person name="Ito T."/>
            <person name="Fujiyama A."/>
            <person name="Inagaki F."/>
            <person name="Takami H."/>
        </authorList>
    </citation>
    <scope>NUCLEOTIDE SEQUENCE</scope>
    <source>
        <strain evidence="8">Expedition CK06-06</strain>
    </source>
</reference>
<evidence type="ECO:0000256" key="5">
    <source>
        <dbReference type="ARBA" id="ARBA00034617"/>
    </source>
</evidence>
<dbReference type="CDD" id="cd17920">
    <property type="entry name" value="DEXHc_RecQ"/>
    <property type="match status" value="1"/>
</dbReference>
<evidence type="ECO:0000259" key="7">
    <source>
        <dbReference type="PROSITE" id="PS51192"/>
    </source>
</evidence>
<proteinExistence type="inferred from homology"/>
<dbReference type="Gene3D" id="3.40.50.300">
    <property type="entry name" value="P-loop containing nucleotide triphosphate hydrolases"/>
    <property type="match status" value="1"/>
</dbReference>
<keyword evidence="4" id="KW-0413">Isomerase</keyword>
<dbReference type="GO" id="GO:0016787">
    <property type="term" value="F:hydrolase activity"/>
    <property type="evidence" value="ECO:0007669"/>
    <property type="project" value="UniProtKB-KW"/>
</dbReference>
<comment type="similarity">
    <text evidence="1">Belongs to the helicase family. RecQ subfamily.</text>
</comment>
<dbReference type="GO" id="GO:0006281">
    <property type="term" value="P:DNA repair"/>
    <property type="evidence" value="ECO:0007669"/>
    <property type="project" value="TreeGrafter"/>
</dbReference>
<evidence type="ECO:0000256" key="6">
    <source>
        <dbReference type="ARBA" id="ARBA00034808"/>
    </source>
</evidence>
<protein>
    <recommendedName>
        <fullName evidence="6">DNA 3'-5' helicase</fullName>
        <ecNumber evidence="6">5.6.2.4</ecNumber>
    </recommendedName>
</protein>
<dbReference type="GO" id="GO:0009378">
    <property type="term" value="F:four-way junction helicase activity"/>
    <property type="evidence" value="ECO:0007669"/>
    <property type="project" value="TreeGrafter"/>
</dbReference>
<dbReference type="PROSITE" id="PS00690">
    <property type="entry name" value="DEAH_ATP_HELICASE"/>
    <property type="match status" value="1"/>
</dbReference>
<sequence>MNRQEAETILRRTFNIDRFYDKQWETIEKIMKGERVLLIEKTGFGKSLCFQFPAILFKGTTVIFSPLIALMRDQVKNLNSLGIAAKCINSEQTPEENSQIISEAKEGKLKILYIAPERQENSEWIEATRQMNLSMVVVDEAHCISVWGHDFRPSFRRILNLVNLLPKG</sequence>
<comment type="catalytic activity">
    <reaction evidence="5">
        <text>Couples ATP hydrolysis with the unwinding of duplex DNA by translocating in the 3'-5' direction.</text>
        <dbReference type="EC" id="5.6.2.4"/>
    </reaction>
</comment>
<keyword evidence="3" id="KW-0238">DNA-binding</keyword>